<sequence length="691" mass="77503">MEKLSALEEKSLSYCAPQSKLRPKILKTVRCLRSIGTNTNTSNENQEAPRSTRNHKIRYEQNIPHQFTNSLMPLNAFEQKDRFLRRKLTPEFQLSIPTSELESALLRASGNITFTLFREATRILDIVCKRFKSIDNFVEKSFGPRISVEEATEKITEYIKESNLPTNLDVIWCEDLLGSALMCSTGVDKNGNIPRNRKFTMLLKTNEENTYLRERGIICLMDHELGTHYHRSFNEGLQPWYGKRDIYGLGSTSSNEAVKIEEGLACLHTILRAEHRYLGVPALLYYGSCMAEYLPFKDLFEHLGKYVADEEQRWKHCMRIKRCVPSQDQCGGYGKDQRYFEGAVTILRQQANIDFPLLMSGKLTLDELDRARRCAITSPVRLPSFMINQEKYLATLRQIARMNGVPIVKSYPRKSRSRSVTTSSDIKCPAIVAEALPTTKSSPTMHSPRVLQSKHSATSTTVTALDSEAPDSASRGKPAKANNRIFFPILDHSSSQNTHESPPHRRCSSKKSPPTVREAIASKTPELPPSTTITGDEPSAERSEAVKLMQQAIRNRLLKALAELNLPRDTLSNTIIYKPHLEAKEGEKSRSPSRKLSMAPKFTSKVAVLGEVSGLQNGMGKLPTGVCGCRLFTHGSFRTDDTEMLQDMSPTSNHSMSSPVKSNNSEDPPGVKGSTVPMILEVDLRHPLIGV</sequence>
<evidence type="ECO:0000313" key="6">
    <source>
        <dbReference type="EMBL" id="CAL5132375.1"/>
    </source>
</evidence>
<protein>
    <submittedName>
        <fullName evidence="6">Uncharacterized protein</fullName>
    </submittedName>
</protein>
<dbReference type="PANTHER" id="PTHR31817">
    <property type="match status" value="1"/>
</dbReference>
<keyword evidence="4" id="KW-0482">Metalloprotease</keyword>
<accession>A0AAV2T7J5</accession>
<dbReference type="Proteomes" id="UP001497525">
    <property type="component" value="Unassembled WGS sequence"/>
</dbReference>
<evidence type="ECO:0000313" key="7">
    <source>
        <dbReference type="Proteomes" id="UP001497525"/>
    </source>
</evidence>
<feature type="region of interest" description="Disordered" evidence="5">
    <location>
        <begin position="643"/>
        <end position="674"/>
    </location>
</feature>
<reference evidence="6" key="1">
    <citation type="submission" date="2024-06" db="EMBL/GenBank/DDBJ databases">
        <authorList>
            <person name="Liu X."/>
            <person name="Lenzi L."/>
            <person name="Haldenby T S."/>
            <person name="Uol C."/>
        </authorList>
    </citation>
    <scope>NUCLEOTIDE SEQUENCE</scope>
</reference>
<feature type="region of interest" description="Disordered" evidence="5">
    <location>
        <begin position="493"/>
        <end position="540"/>
    </location>
</feature>
<keyword evidence="2" id="KW-0645">Protease</keyword>
<evidence type="ECO:0000256" key="2">
    <source>
        <dbReference type="ARBA" id="ARBA00022670"/>
    </source>
</evidence>
<gene>
    <name evidence="6" type="ORF">CDAUBV1_LOCUS5208</name>
</gene>
<dbReference type="Pfam" id="PF08014">
    <property type="entry name" value="MATCAP"/>
    <property type="match status" value="1"/>
</dbReference>
<comment type="caution">
    <text evidence="6">The sequence shown here is derived from an EMBL/GenBank/DDBJ whole genome shotgun (WGS) entry which is preliminary data.</text>
</comment>
<feature type="region of interest" description="Disordered" evidence="5">
    <location>
        <begin position="437"/>
        <end position="481"/>
    </location>
</feature>
<evidence type="ECO:0000256" key="3">
    <source>
        <dbReference type="ARBA" id="ARBA00022801"/>
    </source>
</evidence>
<evidence type="ECO:0000256" key="4">
    <source>
        <dbReference type="ARBA" id="ARBA00023049"/>
    </source>
</evidence>
<feature type="compositionally biased region" description="Polar residues" evidence="5">
    <location>
        <begin position="36"/>
        <end position="51"/>
    </location>
</feature>
<dbReference type="PANTHER" id="PTHR31817:SF5">
    <property type="match status" value="1"/>
</dbReference>
<name>A0AAV2T7J5_CALDB</name>
<feature type="compositionally biased region" description="Polar residues" evidence="5">
    <location>
        <begin position="453"/>
        <end position="464"/>
    </location>
</feature>
<dbReference type="GO" id="GO:0008237">
    <property type="term" value="F:metallopeptidase activity"/>
    <property type="evidence" value="ECO:0007669"/>
    <property type="project" value="UniProtKB-KW"/>
</dbReference>
<feature type="region of interest" description="Disordered" evidence="5">
    <location>
        <begin position="36"/>
        <end position="55"/>
    </location>
</feature>
<dbReference type="AlphaFoldDB" id="A0AAV2T7J5"/>
<evidence type="ECO:0000256" key="5">
    <source>
        <dbReference type="SAM" id="MobiDB-lite"/>
    </source>
</evidence>
<feature type="compositionally biased region" description="Polar residues" evidence="5">
    <location>
        <begin position="648"/>
        <end position="666"/>
    </location>
</feature>
<dbReference type="SMART" id="SM01154">
    <property type="entry name" value="DUF1704"/>
    <property type="match status" value="1"/>
</dbReference>
<organism evidence="6 7">
    <name type="scientific">Calicophoron daubneyi</name>
    <name type="common">Rumen fluke</name>
    <name type="synonym">Paramphistomum daubneyi</name>
    <dbReference type="NCBI Taxonomy" id="300641"/>
    <lineage>
        <taxon>Eukaryota</taxon>
        <taxon>Metazoa</taxon>
        <taxon>Spiralia</taxon>
        <taxon>Lophotrochozoa</taxon>
        <taxon>Platyhelminthes</taxon>
        <taxon>Trematoda</taxon>
        <taxon>Digenea</taxon>
        <taxon>Plagiorchiida</taxon>
        <taxon>Pronocephalata</taxon>
        <taxon>Paramphistomoidea</taxon>
        <taxon>Paramphistomidae</taxon>
        <taxon>Calicophoron</taxon>
    </lineage>
</organism>
<proteinExistence type="predicted"/>
<dbReference type="InterPro" id="IPR012548">
    <property type="entry name" value="MATCAP"/>
</dbReference>
<dbReference type="GO" id="GO:0006508">
    <property type="term" value="P:proteolysis"/>
    <property type="evidence" value="ECO:0007669"/>
    <property type="project" value="UniProtKB-KW"/>
</dbReference>
<keyword evidence="3" id="KW-0378">Hydrolase</keyword>
<comment type="cofactor">
    <cofactor evidence="1">
        <name>Zn(2+)</name>
        <dbReference type="ChEBI" id="CHEBI:29105"/>
    </cofactor>
</comment>
<dbReference type="EMBL" id="CAXLJL010000123">
    <property type="protein sequence ID" value="CAL5132375.1"/>
    <property type="molecule type" value="Genomic_DNA"/>
</dbReference>
<evidence type="ECO:0000256" key="1">
    <source>
        <dbReference type="ARBA" id="ARBA00001947"/>
    </source>
</evidence>